<comment type="function">
    <text evidence="2 7">Hydrolysis of 6-phosphogluconolactone to 6-phosphogluconate.</text>
</comment>
<evidence type="ECO:0000313" key="10">
    <source>
        <dbReference type="Proteomes" id="UP000199345"/>
    </source>
</evidence>
<keyword evidence="7" id="KW-0378">Hydrolase</keyword>
<dbReference type="NCBIfam" id="TIGR01198">
    <property type="entry name" value="pgl"/>
    <property type="match status" value="1"/>
</dbReference>
<evidence type="ECO:0000256" key="7">
    <source>
        <dbReference type="RuleBase" id="RU365095"/>
    </source>
</evidence>
<comment type="catalytic activity">
    <reaction evidence="1 7">
        <text>6-phospho-D-glucono-1,5-lactone + H2O = 6-phospho-D-gluconate + H(+)</text>
        <dbReference type="Rhea" id="RHEA:12556"/>
        <dbReference type="ChEBI" id="CHEBI:15377"/>
        <dbReference type="ChEBI" id="CHEBI:15378"/>
        <dbReference type="ChEBI" id="CHEBI:57955"/>
        <dbReference type="ChEBI" id="CHEBI:58759"/>
        <dbReference type="EC" id="3.1.1.31"/>
    </reaction>
</comment>
<dbReference type="EMBL" id="FOIA01000012">
    <property type="protein sequence ID" value="SET11504.1"/>
    <property type="molecule type" value="Genomic_DNA"/>
</dbReference>
<name>A0A1I0BXS4_9PROT</name>
<dbReference type="InterPro" id="IPR037171">
    <property type="entry name" value="NagB/RpiA_transferase-like"/>
</dbReference>
<dbReference type="AlphaFoldDB" id="A0A1I0BXS4"/>
<dbReference type="GO" id="GO:0017057">
    <property type="term" value="F:6-phosphogluconolactonase activity"/>
    <property type="evidence" value="ECO:0007669"/>
    <property type="project" value="UniProtKB-UniRule"/>
</dbReference>
<sequence length="231" mass="25239">MQKIQRNTYTTTDALADGFANYAAEVLRTALTRQQTASLVVPGGSTPRAYLPALAAQTLPWQRITITLSDERWVDTGLHDSNEHLVRTCLLKRLNVQPHFTGLKTPHEKPEAAIPEIEQRLKTLPQPFTLTVLGLGEDGHIASLFPGLKLHEATHSSAEQRCIAVYPPVAPSPRVSLSLDALAGSAQIALVATGKVKRQLLDRLKDDADPAIPLVWLLQHARTPVAVFETS</sequence>
<evidence type="ECO:0000313" key="9">
    <source>
        <dbReference type="EMBL" id="SET11504.1"/>
    </source>
</evidence>
<protein>
    <recommendedName>
        <fullName evidence="6 7">6-phosphogluconolactonase</fullName>
        <shortName evidence="7">6PGL</shortName>
        <ecNumber evidence="5 7">3.1.1.31</ecNumber>
    </recommendedName>
</protein>
<dbReference type="GO" id="GO:0006098">
    <property type="term" value="P:pentose-phosphate shunt"/>
    <property type="evidence" value="ECO:0007669"/>
    <property type="project" value="UniProtKB-UniPathway"/>
</dbReference>
<organism evidence="9 10">
    <name type="scientific">Nitrosomonas marina</name>
    <dbReference type="NCBI Taxonomy" id="917"/>
    <lineage>
        <taxon>Bacteria</taxon>
        <taxon>Pseudomonadati</taxon>
        <taxon>Pseudomonadota</taxon>
        <taxon>Betaproteobacteria</taxon>
        <taxon>Nitrosomonadales</taxon>
        <taxon>Nitrosomonadaceae</taxon>
        <taxon>Nitrosomonas</taxon>
    </lineage>
</organism>
<dbReference type="InterPro" id="IPR006148">
    <property type="entry name" value="Glc/Gal-6P_isomerase"/>
</dbReference>
<evidence type="ECO:0000256" key="5">
    <source>
        <dbReference type="ARBA" id="ARBA00013198"/>
    </source>
</evidence>
<feature type="domain" description="Glucosamine/galactosamine-6-phosphate isomerase" evidence="8">
    <location>
        <begin position="11"/>
        <end position="218"/>
    </location>
</feature>
<dbReference type="EC" id="3.1.1.31" evidence="5 7"/>
<dbReference type="InterPro" id="IPR039104">
    <property type="entry name" value="6PGL"/>
</dbReference>
<evidence type="ECO:0000256" key="6">
    <source>
        <dbReference type="ARBA" id="ARBA00020337"/>
    </source>
</evidence>
<proteinExistence type="inferred from homology"/>
<keyword evidence="10" id="KW-1185">Reference proteome</keyword>
<dbReference type="CDD" id="cd01400">
    <property type="entry name" value="6PGL"/>
    <property type="match status" value="1"/>
</dbReference>
<dbReference type="RefSeq" id="WP_256207475.1">
    <property type="nucleotide sequence ID" value="NZ_FOIA01000012.1"/>
</dbReference>
<evidence type="ECO:0000256" key="3">
    <source>
        <dbReference type="ARBA" id="ARBA00004961"/>
    </source>
</evidence>
<dbReference type="InterPro" id="IPR005900">
    <property type="entry name" value="6-phosphogluconolactonase_DevB"/>
</dbReference>
<evidence type="ECO:0000256" key="4">
    <source>
        <dbReference type="ARBA" id="ARBA00010662"/>
    </source>
</evidence>
<comment type="pathway">
    <text evidence="3 7">Carbohydrate degradation; pentose phosphate pathway; D-ribulose 5-phosphate from D-glucose 6-phosphate (oxidative stage): step 2/3.</text>
</comment>
<gene>
    <name evidence="7" type="primary">pgl</name>
    <name evidence="9" type="ORF">SAMN05216326_11248</name>
</gene>
<dbReference type="UniPathway" id="UPA00115">
    <property type="reaction ID" value="UER00409"/>
</dbReference>
<dbReference type="Gene3D" id="3.40.50.1360">
    <property type="match status" value="1"/>
</dbReference>
<evidence type="ECO:0000256" key="2">
    <source>
        <dbReference type="ARBA" id="ARBA00002681"/>
    </source>
</evidence>
<dbReference type="Pfam" id="PF01182">
    <property type="entry name" value="Glucosamine_iso"/>
    <property type="match status" value="1"/>
</dbReference>
<evidence type="ECO:0000256" key="1">
    <source>
        <dbReference type="ARBA" id="ARBA00000832"/>
    </source>
</evidence>
<evidence type="ECO:0000259" key="8">
    <source>
        <dbReference type="Pfam" id="PF01182"/>
    </source>
</evidence>
<dbReference type="GO" id="GO:0005975">
    <property type="term" value="P:carbohydrate metabolic process"/>
    <property type="evidence" value="ECO:0007669"/>
    <property type="project" value="UniProtKB-UniRule"/>
</dbReference>
<dbReference type="PANTHER" id="PTHR11054:SF0">
    <property type="entry name" value="6-PHOSPHOGLUCONOLACTONASE"/>
    <property type="match status" value="1"/>
</dbReference>
<accession>A0A1I0BXS4</accession>
<comment type="similarity">
    <text evidence="4 7">Belongs to the glucosamine/galactosamine-6-phosphate isomerase family. 6-phosphogluconolactonase subfamily.</text>
</comment>
<dbReference type="SUPFAM" id="SSF100950">
    <property type="entry name" value="NagB/RpiA/CoA transferase-like"/>
    <property type="match status" value="1"/>
</dbReference>
<reference evidence="10" key="1">
    <citation type="submission" date="2016-10" db="EMBL/GenBank/DDBJ databases">
        <authorList>
            <person name="Varghese N."/>
            <person name="Submissions S."/>
        </authorList>
    </citation>
    <scope>NUCLEOTIDE SEQUENCE [LARGE SCALE GENOMIC DNA]</scope>
    <source>
        <strain evidence="10">Nm71</strain>
    </source>
</reference>
<dbReference type="PANTHER" id="PTHR11054">
    <property type="entry name" value="6-PHOSPHOGLUCONOLACTONASE"/>
    <property type="match status" value="1"/>
</dbReference>
<dbReference type="Proteomes" id="UP000199345">
    <property type="component" value="Unassembled WGS sequence"/>
</dbReference>